<evidence type="ECO:0000256" key="5">
    <source>
        <dbReference type="PROSITE-ProRule" id="PRU01240"/>
    </source>
</evidence>
<dbReference type="InterPro" id="IPR036852">
    <property type="entry name" value="Peptidase_S8/S53_dom_sf"/>
</dbReference>
<dbReference type="PANTHER" id="PTHR43806:SF11">
    <property type="entry name" value="CEREVISIN-RELATED"/>
    <property type="match status" value="1"/>
</dbReference>
<comment type="caution">
    <text evidence="7">The sequence shown here is derived from an EMBL/GenBank/DDBJ whole genome shotgun (WGS) entry which is preliminary data.</text>
</comment>
<gene>
    <name evidence="7" type="ORF">GTQ34_04415</name>
</gene>
<feature type="active site" description="Charge relay system" evidence="5">
    <location>
        <position position="315"/>
    </location>
</feature>
<dbReference type="PRINTS" id="PR00723">
    <property type="entry name" value="SUBTILISIN"/>
</dbReference>
<evidence type="ECO:0000256" key="4">
    <source>
        <dbReference type="ARBA" id="ARBA00022825"/>
    </source>
</evidence>
<dbReference type="PANTHER" id="PTHR43806">
    <property type="entry name" value="PEPTIDASE S8"/>
    <property type="match status" value="1"/>
</dbReference>
<feature type="domain" description="Peptidase S8/S53" evidence="6">
    <location>
        <begin position="276"/>
        <end position="548"/>
    </location>
</feature>
<dbReference type="InterPro" id="IPR015500">
    <property type="entry name" value="Peptidase_S8_subtilisin-rel"/>
</dbReference>
<dbReference type="EMBL" id="JAAABI010000001">
    <property type="protein sequence ID" value="NAY91156.1"/>
    <property type="molecule type" value="Genomic_DNA"/>
</dbReference>
<dbReference type="SUPFAM" id="SSF52743">
    <property type="entry name" value="Subtilisin-like"/>
    <property type="match status" value="1"/>
</dbReference>
<dbReference type="InterPro" id="IPR000209">
    <property type="entry name" value="Peptidase_S8/S53_dom"/>
</dbReference>
<keyword evidence="4 5" id="KW-0720">Serine protease</keyword>
<evidence type="ECO:0000313" key="8">
    <source>
        <dbReference type="Proteomes" id="UP000667650"/>
    </source>
</evidence>
<feature type="active site" description="Charge relay system" evidence="5">
    <location>
        <position position="284"/>
    </location>
</feature>
<reference evidence="7" key="1">
    <citation type="submission" date="2020-01" db="EMBL/GenBank/DDBJ databases">
        <title>Muricauda ochracea sp. nov., isolated from a tidal flat of Garorim bay in Korea.</title>
        <authorList>
            <person name="Kim D."/>
            <person name="Yoo Y."/>
            <person name="Kim J.-J."/>
        </authorList>
    </citation>
    <scope>NUCLEOTIDE SEQUENCE</scope>
    <source>
        <strain evidence="7">JGD-17</strain>
    </source>
</reference>
<dbReference type="InterPro" id="IPR050131">
    <property type="entry name" value="Peptidase_S8_subtilisin-like"/>
</dbReference>
<evidence type="ECO:0000256" key="1">
    <source>
        <dbReference type="ARBA" id="ARBA00011073"/>
    </source>
</evidence>
<name>A0A964TCU9_9FLAO</name>
<dbReference type="GO" id="GO:0006508">
    <property type="term" value="P:proteolysis"/>
    <property type="evidence" value="ECO:0007669"/>
    <property type="project" value="UniProtKB-KW"/>
</dbReference>
<keyword evidence="2 5" id="KW-0645">Protease</keyword>
<keyword evidence="8" id="KW-1185">Reference proteome</keyword>
<accession>A0A964TCU9</accession>
<dbReference type="PROSITE" id="PS51892">
    <property type="entry name" value="SUBTILASE"/>
    <property type="match status" value="1"/>
</dbReference>
<dbReference type="InterPro" id="IPR034074">
    <property type="entry name" value="Y4bN_pept_dom"/>
</dbReference>
<dbReference type="CDD" id="cd04847">
    <property type="entry name" value="Peptidases_S8_Subtilisin_like_2"/>
    <property type="match status" value="1"/>
</dbReference>
<dbReference type="Pfam" id="PF00082">
    <property type="entry name" value="Peptidase_S8"/>
    <property type="match status" value="1"/>
</dbReference>
<dbReference type="Gene3D" id="3.40.50.200">
    <property type="entry name" value="Peptidase S8/S53 domain"/>
    <property type="match status" value="1"/>
</dbReference>
<sequence>MSENRRRPILYNGEIYSRSVVKSSGGGEKFYPLSYDEARFNLLNDIEKTQDLVSGMSAKSRLPNEIILSMTLQPEFSAKSYYPENLFDLDSFKFGIQEVGSRIWRERKESGRADDSTKFSKMFFLRATEESFKKLKAHLNKSTVVLNKGFIQDVRKISNLGILPDSEQIQGIEEDWKEGRLEAVLHPFYIDRHLSLNHFLNTVGEFGVNTNNIKYKQYESGVTFISFNGTREMLGAITGYNPLRVVHPLQLRDLPSVERGISVNGGFEPPIFSKKSTTTIGVIDGGLDMKNPFVKNYSDYEFVVSGSAIESMVDHGTQVTGTVLYGPLNNFSTGDRLPEPTVSVRNFGVLSSTTDLPDLYEAIDAIERIVPANPDIDVYNLSIGPKGPILDDNISRFTYACDKLSYDYDKLFCVAVGNDGHVKGYERIQAPSDSVNGLAVGAYTRDMGNPVRASYSSIGPGREGCKMKPDVLAFGGCDNHPIHLISSEKNKKILGAGTSFSTPIVSSTAASLISQSESVINPLTAKSLIIHSSIAPSGTGHSQEMGHGILQDRIEDIVSCEENSYTLIYKGEIKQGKYAQFELPWDDSIVQGKAHFQWTVAVMTEVDQLSSDDYTSSSVEVTFYPNSDKYLFTNTNNTKIDGVLKRTETVDIVANPDRAKLLVQHGWTQANFPKTDSPTSSFRTESELRDDLKWDSLDTREYRKMAKNVKKPFFHIHALSRGSRTSNPMVKFAMIFSVKTPKAEIDLYANVLSNYSALIPLQLRVESQVDVRSST</sequence>
<proteinExistence type="inferred from homology"/>
<evidence type="ECO:0000256" key="3">
    <source>
        <dbReference type="ARBA" id="ARBA00022801"/>
    </source>
</evidence>
<evidence type="ECO:0000259" key="6">
    <source>
        <dbReference type="Pfam" id="PF00082"/>
    </source>
</evidence>
<evidence type="ECO:0000256" key="2">
    <source>
        <dbReference type="ARBA" id="ARBA00022670"/>
    </source>
</evidence>
<organism evidence="7 8">
    <name type="scientific">Flagellimonas ochracea</name>
    <dbReference type="NCBI Taxonomy" id="2696472"/>
    <lineage>
        <taxon>Bacteria</taxon>
        <taxon>Pseudomonadati</taxon>
        <taxon>Bacteroidota</taxon>
        <taxon>Flavobacteriia</taxon>
        <taxon>Flavobacteriales</taxon>
        <taxon>Flavobacteriaceae</taxon>
        <taxon>Flagellimonas</taxon>
    </lineage>
</organism>
<dbReference type="AlphaFoldDB" id="A0A964TCU9"/>
<dbReference type="GO" id="GO:0004252">
    <property type="term" value="F:serine-type endopeptidase activity"/>
    <property type="evidence" value="ECO:0007669"/>
    <property type="project" value="UniProtKB-UniRule"/>
</dbReference>
<evidence type="ECO:0000313" key="7">
    <source>
        <dbReference type="EMBL" id="NAY91156.1"/>
    </source>
</evidence>
<dbReference type="Proteomes" id="UP000667650">
    <property type="component" value="Unassembled WGS sequence"/>
</dbReference>
<comment type="similarity">
    <text evidence="1 5">Belongs to the peptidase S8 family.</text>
</comment>
<dbReference type="RefSeq" id="WP_166522540.1">
    <property type="nucleotide sequence ID" value="NZ_JAAABI010000001.1"/>
</dbReference>
<protein>
    <submittedName>
        <fullName evidence="7">S8 family serine peptidase</fullName>
    </submittedName>
</protein>
<keyword evidence="3 5" id="KW-0378">Hydrolase</keyword>
<feature type="active site" description="Charge relay system" evidence="5">
    <location>
        <position position="499"/>
    </location>
</feature>